<dbReference type="SMART" id="SM00174">
    <property type="entry name" value="RHO"/>
    <property type="match status" value="1"/>
</dbReference>
<dbReference type="RefSeq" id="XP_019732011.1">
    <property type="nucleotide sequence ID" value="XM_019876452.1"/>
</dbReference>
<dbReference type="InterPro" id="IPR027417">
    <property type="entry name" value="P-loop_NTPase"/>
</dbReference>
<reference evidence="6" key="2">
    <citation type="submission" date="2025-09" db="UniProtKB">
        <authorList>
            <consortium name="Ensembl"/>
        </authorList>
    </citation>
    <scope>IDENTIFICATION</scope>
</reference>
<protein>
    <recommendedName>
        <fullName evidence="4">GTP-binding protein</fullName>
    </recommendedName>
</protein>
<name>A0A3Q2XE64_HIPCM</name>
<dbReference type="GO" id="GO:0005886">
    <property type="term" value="C:plasma membrane"/>
    <property type="evidence" value="ECO:0007669"/>
    <property type="project" value="TreeGrafter"/>
</dbReference>
<dbReference type="RefSeq" id="XP_019732010.1">
    <property type="nucleotide sequence ID" value="XM_019876451.1"/>
</dbReference>
<dbReference type="RefSeq" id="XP_019732013.1">
    <property type="nucleotide sequence ID" value="XM_019876454.1"/>
</dbReference>
<keyword evidence="7" id="KW-1185">Reference proteome</keyword>
<dbReference type="Pfam" id="PF00071">
    <property type="entry name" value="Ras"/>
    <property type="match status" value="1"/>
</dbReference>
<evidence type="ECO:0000256" key="2">
    <source>
        <dbReference type="ARBA" id="ARBA00022553"/>
    </source>
</evidence>
<keyword evidence="4" id="KW-0112">Calmodulin-binding</keyword>
<dbReference type="GO" id="GO:0003924">
    <property type="term" value="F:GTPase activity"/>
    <property type="evidence" value="ECO:0007669"/>
    <property type="project" value="UniProtKB-UniRule"/>
</dbReference>
<dbReference type="GO" id="GO:0005525">
    <property type="term" value="F:GTP binding"/>
    <property type="evidence" value="ECO:0007669"/>
    <property type="project" value="UniProtKB-UniRule"/>
</dbReference>
<proteinExistence type="inferred from homology"/>
<dbReference type="PANTHER" id="PTHR45775">
    <property type="entry name" value="RAD, GEM/KIR FAMILY MEMBER 2, ISOFORM C"/>
    <property type="match status" value="1"/>
</dbReference>
<dbReference type="GO" id="GO:0005516">
    <property type="term" value="F:calmodulin binding"/>
    <property type="evidence" value="ECO:0007669"/>
    <property type="project" value="UniProtKB-UniRule"/>
</dbReference>
<dbReference type="PIRSF" id="PIRSF038017">
    <property type="entry name" value="GTP-binding_GEM"/>
    <property type="match status" value="1"/>
</dbReference>
<feature type="region of interest" description="Disordered" evidence="5">
    <location>
        <begin position="66"/>
        <end position="88"/>
    </location>
</feature>
<evidence type="ECO:0000256" key="4">
    <source>
        <dbReference type="PIRNR" id="PIRNR038017"/>
    </source>
</evidence>
<dbReference type="CDD" id="cd04148">
    <property type="entry name" value="RGK"/>
    <property type="match status" value="1"/>
</dbReference>
<evidence type="ECO:0000256" key="3">
    <source>
        <dbReference type="ARBA" id="ARBA00022741"/>
    </source>
</evidence>
<organism evidence="6 7">
    <name type="scientific">Hippocampus comes</name>
    <name type="common">Tiger tail seahorse</name>
    <dbReference type="NCBI Taxonomy" id="109280"/>
    <lineage>
        <taxon>Eukaryota</taxon>
        <taxon>Metazoa</taxon>
        <taxon>Chordata</taxon>
        <taxon>Craniata</taxon>
        <taxon>Vertebrata</taxon>
        <taxon>Euteleostomi</taxon>
        <taxon>Actinopterygii</taxon>
        <taxon>Neopterygii</taxon>
        <taxon>Teleostei</taxon>
        <taxon>Neoteleostei</taxon>
        <taxon>Acanthomorphata</taxon>
        <taxon>Syngnathiaria</taxon>
        <taxon>Syngnathiformes</taxon>
        <taxon>Syngnathoidei</taxon>
        <taxon>Syngnathidae</taxon>
        <taxon>Hippocampus</taxon>
    </lineage>
</organism>
<dbReference type="InterPro" id="IPR001806">
    <property type="entry name" value="Small_GTPase"/>
</dbReference>
<keyword evidence="2" id="KW-0597">Phosphoprotein</keyword>
<evidence type="ECO:0000256" key="5">
    <source>
        <dbReference type="SAM" id="MobiDB-lite"/>
    </source>
</evidence>
<dbReference type="OMA" id="LPSHCMK"/>
<dbReference type="STRING" id="109280.ENSHCOP00000002640"/>
<dbReference type="GO" id="GO:0005246">
    <property type="term" value="F:calcium channel regulator activity"/>
    <property type="evidence" value="ECO:0007669"/>
    <property type="project" value="Ensembl"/>
</dbReference>
<comment type="subunit">
    <text evidence="4">Interacts with Calmodulin.</text>
</comment>
<evidence type="ECO:0000256" key="1">
    <source>
        <dbReference type="ARBA" id="ARBA00008846"/>
    </source>
</evidence>
<reference evidence="6" key="1">
    <citation type="submission" date="2025-08" db="UniProtKB">
        <authorList>
            <consortium name="Ensembl"/>
        </authorList>
    </citation>
    <scope>IDENTIFICATION</scope>
</reference>
<dbReference type="InterPro" id="IPR051641">
    <property type="entry name" value="RGK_GTP-binding_reg"/>
</dbReference>
<dbReference type="PROSITE" id="PS51419">
    <property type="entry name" value="RAB"/>
    <property type="match status" value="1"/>
</dbReference>
<dbReference type="PRINTS" id="PR00449">
    <property type="entry name" value="RASTRNSFRMNG"/>
</dbReference>
<dbReference type="SMART" id="SM00175">
    <property type="entry name" value="RAB"/>
    <property type="match status" value="1"/>
</dbReference>
<accession>A0A3Q2XE64</accession>
<evidence type="ECO:0000313" key="6">
    <source>
        <dbReference type="Ensembl" id="ENSHCOP00000002640.1"/>
    </source>
</evidence>
<dbReference type="OrthoDB" id="5239715at2759"/>
<dbReference type="AlphaFoldDB" id="A0A3Q2XE64"/>
<feature type="compositionally biased region" description="Low complexity" evidence="5">
    <location>
        <begin position="73"/>
        <end position="87"/>
    </location>
</feature>
<dbReference type="InterPro" id="IPR017358">
    <property type="entry name" value="RGK"/>
</dbReference>
<dbReference type="InterPro" id="IPR005225">
    <property type="entry name" value="Small_GTP-bd"/>
</dbReference>
<dbReference type="FunFam" id="3.40.50.300:FF:000311">
    <property type="entry name" value="GTP-binding protein RAD"/>
    <property type="match status" value="1"/>
</dbReference>
<keyword evidence="4" id="KW-0342">GTP-binding</keyword>
<dbReference type="Proteomes" id="UP000264820">
    <property type="component" value="Unplaced"/>
</dbReference>
<evidence type="ECO:0000313" key="7">
    <source>
        <dbReference type="Proteomes" id="UP000264820"/>
    </source>
</evidence>
<dbReference type="KEGG" id="hcq:109519740"/>
<dbReference type="NCBIfam" id="TIGR00231">
    <property type="entry name" value="small_GTP"/>
    <property type="match status" value="1"/>
</dbReference>
<comment type="similarity">
    <text evidence="1 4">Belongs to the small GTPase superfamily. RGK family.</text>
</comment>
<dbReference type="Ensembl" id="ENSHCOT00000010082.1">
    <property type="protein sequence ID" value="ENSHCOP00000002640.1"/>
    <property type="gene ID" value="ENSHCOG00000003823.1"/>
</dbReference>
<dbReference type="Gene3D" id="3.40.50.300">
    <property type="entry name" value="P-loop containing nucleotide triphosphate hydrolases"/>
    <property type="match status" value="1"/>
</dbReference>
<dbReference type="RefSeq" id="XP_019732012.1">
    <property type="nucleotide sequence ID" value="XM_019876453.1"/>
</dbReference>
<dbReference type="PROSITE" id="PS51421">
    <property type="entry name" value="RAS"/>
    <property type="match status" value="1"/>
</dbReference>
<dbReference type="GeneTree" id="ENSGT00940000159836"/>
<dbReference type="GeneID" id="109519740"/>
<dbReference type="CTD" id="6236"/>
<dbReference type="SMART" id="SM00173">
    <property type="entry name" value="RAS"/>
    <property type="match status" value="1"/>
</dbReference>
<keyword evidence="3 4" id="KW-0547">Nucleotide-binding</keyword>
<feature type="region of interest" description="Disordered" evidence="5">
    <location>
        <begin position="1"/>
        <end position="25"/>
    </location>
</feature>
<feature type="compositionally biased region" description="Basic and acidic residues" evidence="5">
    <location>
        <begin position="1"/>
        <end position="16"/>
    </location>
</feature>
<dbReference type="SUPFAM" id="SSF52540">
    <property type="entry name" value="P-loop containing nucleoside triphosphate hydrolases"/>
    <property type="match status" value="1"/>
</dbReference>
<sequence>MTLNKSDKLRSMDKRRGSTPFPVNMTHLHRRSMPVDDRDLRAATAVHANGQSDELSKLLRCTSHSQSDQHRGSCASDSSDSVISTGSETDSQVHKVVLLGEHGVGKSSLARVFGGVEDAGHDCDEAGNTYDRCIVVDEEESAIVLYDMWEQDNSQWLKEQCMRMGDAYIIVYSVTDKSSFEKASELRIQLRRARQSEDIPIILVGNKSDLVRSREVSVDEGSACAVVFDCKFIETSASLHHNVQDLFEGIVRQIRLRKDSKEENARRMASCRRRESISKKAKRFLGRIVARKNKKMAFRQKSKSCHDLTVL</sequence>
<dbReference type="PANTHER" id="PTHR45775:SF3">
    <property type="entry name" value="GTP-BINDING PROTEIN RAD"/>
    <property type="match status" value="1"/>
</dbReference>